<comment type="caution">
    <text evidence="1">The sequence shown here is derived from an EMBL/GenBank/DDBJ whole genome shotgun (WGS) entry which is preliminary data.</text>
</comment>
<reference evidence="1" key="1">
    <citation type="submission" date="2022-04" db="EMBL/GenBank/DDBJ databases">
        <title>Genome of the entomopathogenic fungus Entomophthora muscae.</title>
        <authorList>
            <person name="Elya C."/>
            <person name="Lovett B.R."/>
            <person name="Lee E."/>
            <person name="Macias A.M."/>
            <person name="Hajek A.E."/>
            <person name="De Bivort B.L."/>
            <person name="Kasson M.T."/>
            <person name="De Fine Licht H.H."/>
            <person name="Stajich J.E."/>
        </authorList>
    </citation>
    <scope>NUCLEOTIDE SEQUENCE</scope>
    <source>
        <strain evidence="1">Berkeley</strain>
    </source>
</reference>
<organism evidence="1 2">
    <name type="scientific">Entomophthora muscae</name>
    <dbReference type="NCBI Taxonomy" id="34485"/>
    <lineage>
        <taxon>Eukaryota</taxon>
        <taxon>Fungi</taxon>
        <taxon>Fungi incertae sedis</taxon>
        <taxon>Zoopagomycota</taxon>
        <taxon>Entomophthoromycotina</taxon>
        <taxon>Entomophthoromycetes</taxon>
        <taxon>Entomophthorales</taxon>
        <taxon>Entomophthoraceae</taxon>
        <taxon>Entomophthora</taxon>
    </lineage>
</organism>
<proteinExistence type="predicted"/>
<dbReference type="EMBL" id="QTSX02003185">
    <property type="protein sequence ID" value="KAJ9071496.1"/>
    <property type="molecule type" value="Genomic_DNA"/>
</dbReference>
<evidence type="ECO:0000313" key="1">
    <source>
        <dbReference type="EMBL" id="KAJ9071496.1"/>
    </source>
</evidence>
<name>A0ACC2TAP4_9FUNG</name>
<dbReference type="Proteomes" id="UP001165960">
    <property type="component" value="Unassembled WGS sequence"/>
</dbReference>
<accession>A0ACC2TAP4</accession>
<protein>
    <submittedName>
        <fullName evidence="1">Uncharacterized protein</fullName>
    </submittedName>
</protein>
<gene>
    <name evidence="1" type="ORF">DSO57_1036308</name>
</gene>
<keyword evidence="2" id="KW-1185">Reference proteome</keyword>
<evidence type="ECO:0000313" key="2">
    <source>
        <dbReference type="Proteomes" id="UP001165960"/>
    </source>
</evidence>
<sequence length="102" mass="10869">MNLTPKSQVVSSPPLGTNHAAFPLVQLDALCSLASPLPDIPLSLPGTLLHDMLLAQCSTPDSLALHSKLTPENPKEGAYILKESMVYQKRGFGLLKPCTCVS</sequence>